<dbReference type="EMBL" id="BGPR01005185">
    <property type="protein sequence ID" value="GBN07742.1"/>
    <property type="molecule type" value="Genomic_DNA"/>
</dbReference>
<gene>
    <name evidence="2" type="ORF">AVEN_57873_1</name>
</gene>
<keyword evidence="1" id="KW-0732">Signal</keyword>
<dbReference type="GO" id="GO:0030327">
    <property type="term" value="P:prenylated protein catabolic process"/>
    <property type="evidence" value="ECO:0007669"/>
    <property type="project" value="TreeGrafter"/>
</dbReference>
<sequence length="102" mass="11203">MYKLIFGVLFCILHAAICLKDDPKIGIVGGGIGGTSCAYFLRELFGEKSKITLYEQDLVGGRLRLQNVGGKYYEAGGSVIHPSNKHMVDFLRLLGNLCFVFS</sequence>
<evidence type="ECO:0008006" key="4">
    <source>
        <dbReference type="Google" id="ProtNLM"/>
    </source>
</evidence>
<dbReference type="Gene3D" id="3.50.50.60">
    <property type="entry name" value="FAD/NAD(P)-binding domain"/>
    <property type="match status" value="1"/>
</dbReference>
<reference evidence="2 3" key="1">
    <citation type="journal article" date="2019" name="Sci. Rep.">
        <title>Orb-weaving spider Araneus ventricosus genome elucidates the spidroin gene catalogue.</title>
        <authorList>
            <person name="Kono N."/>
            <person name="Nakamura H."/>
            <person name="Ohtoshi R."/>
            <person name="Moran D.A.P."/>
            <person name="Shinohara A."/>
            <person name="Yoshida Y."/>
            <person name="Fujiwara M."/>
            <person name="Mori M."/>
            <person name="Tomita M."/>
            <person name="Arakawa K."/>
        </authorList>
    </citation>
    <scope>NUCLEOTIDE SEQUENCE [LARGE SCALE GENOMIC DNA]</scope>
</reference>
<dbReference type="InterPro" id="IPR017046">
    <property type="entry name" value="Prenylcysteine_Oxase1"/>
</dbReference>
<protein>
    <recommendedName>
        <fullName evidence="4">Prenylcysteine oxidase</fullName>
    </recommendedName>
</protein>
<organism evidence="2 3">
    <name type="scientific">Araneus ventricosus</name>
    <name type="common">Orbweaver spider</name>
    <name type="synonym">Epeira ventricosa</name>
    <dbReference type="NCBI Taxonomy" id="182803"/>
    <lineage>
        <taxon>Eukaryota</taxon>
        <taxon>Metazoa</taxon>
        <taxon>Ecdysozoa</taxon>
        <taxon>Arthropoda</taxon>
        <taxon>Chelicerata</taxon>
        <taxon>Arachnida</taxon>
        <taxon>Araneae</taxon>
        <taxon>Araneomorphae</taxon>
        <taxon>Entelegynae</taxon>
        <taxon>Araneoidea</taxon>
        <taxon>Araneidae</taxon>
        <taxon>Araneus</taxon>
    </lineage>
</organism>
<dbReference type="InterPro" id="IPR036188">
    <property type="entry name" value="FAD/NAD-bd_sf"/>
</dbReference>
<dbReference type="PANTHER" id="PTHR15944:SF0">
    <property type="entry name" value="PRENYLCYSTEINE LYASE DOMAIN-CONTAINING PROTEIN"/>
    <property type="match status" value="1"/>
</dbReference>
<dbReference type="Pfam" id="PF13450">
    <property type="entry name" value="NAD_binding_8"/>
    <property type="match status" value="1"/>
</dbReference>
<evidence type="ECO:0000256" key="1">
    <source>
        <dbReference type="SAM" id="SignalP"/>
    </source>
</evidence>
<evidence type="ECO:0000313" key="2">
    <source>
        <dbReference type="EMBL" id="GBN07742.1"/>
    </source>
</evidence>
<dbReference type="SUPFAM" id="SSF51905">
    <property type="entry name" value="FAD/NAD(P)-binding domain"/>
    <property type="match status" value="1"/>
</dbReference>
<keyword evidence="3" id="KW-1185">Reference proteome</keyword>
<dbReference type="PANTHER" id="PTHR15944">
    <property type="entry name" value="FARNESYLCYSTEINE LYASE"/>
    <property type="match status" value="1"/>
</dbReference>
<dbReference type="GO" id="GO:0001735">
    <property type="term" value="F:prenylcysteine oxidase activity"/>
    <property type="evidence" value="ECO:0007669"/>
    <property type="project" value="InterPro"/>
</dbReference>
<feature type="signal peptide" evidence="1">
    <location>
        <begin position="1"/>
        <end position="18"/>
    </location>
</feature>
<dbReference type="AlphaFoldDB" id="A0A4Y2KZN3"/>
<proteinExistence type="predicted"/>
<evidence type="ECO:0000313" key="3">
    <source>
        <dbReference type="Proteomes" id="UP000499080"/>
    </source>
</evidence>
<name>A0A4Y2KZN3_ARAVE</name>
<dbReference type="Proteomes" id="UP000499080">
    <property type="component" value="Unassembled WGS sequence"/>
</dbReference>
<dbReference type="OrthoDB" id="437369at2759"/>
<accession>A0A4Y2KZN3</accession>
<comment type="caution">
    <text evidence="2">The sequence shown here is derived from an EMBL/GenBank/DDBJ whole genome shotgun (WGS) entry which is preliminary data.</text>
</comment>
<feature type="chain" id="PRO_5021425511" description="Prenylcysteine oxidase" evidence="1">
    <location>
        <begin position="19"/>
        <end position="102"/>
    </location>
</feature>